<reference evidence="1 2" key="1">
    <citation type="submission" date="2019-02" db="EMBL/GenBank/DDBJ databases">
        <title>Deep-cultivation of Planctomycetes and their phenomic and genomic characterization uncovers novel biology.</title>
        <authorList>
            <person name="Wiegand S."/>
            <person name="Jogler M."/>
            <person name="Boedeker C."/>
            <person name="Pinto D."/>
            <person name="Vollmers J."/>
            <person name="Rivas-Marin E."/>
            <person name="Kohn T."/>
            <person name="Peeters S.H."/>
            <person name="Heuer A."/>
            <person name="Rast P."/>
            <person name="Oberbeckmann S."/>
            <person name="Bunk B."/>
            <person name="Jeske O."/>
            <person name="Meyerdierks A."/>
            <person name="Storesund J.E."/>
            <person name="Kallscheuer N."/>
            <person name="Luecker S."/>
            <person name="Lage O.M."/>
            <person name="Pohl T."/>
            <person name="Merkel B.J."/>
            <person name="Hornburger P."/>
            <person name="Mueller R.-W."/>
            <person name="Bruemmer F."/>
            <person name="Labrenz M."/>
            <person name="Spormann A.M."/>
            <person name="Op den Camp H."/>
            <person name="Overmann J."/>
            <person name="Amann R."/>
            <person name="Jetten M.S.M."/>
            <person name="Mascher T."/>
            <person name="Medema M.H."/>
            <person name="Devos D.P."/>
            <person name="Kaster A.-K."/>
            <person name="Ovreas L."/>
            <person name="Rohde M."/>
            <person name="Galperin M.Y."/>
            <person name="Jogler C."/>
        </authorList>
    </citation>
    <scope>NUCLEOTIDE SEQUENCE [LARGE SCALE GENOMIC DNA]</scope>
    <source>
        <strain evidence="1 2">ETA_A1</strain>
    </source>
</reference>
<keyword evidence="2" id="KW-1185">Reference proteome</keyword>
<gene>
    <name evidence="1" type="ORF">ETAA1_60260</name>
</gene>
<dbReference type="EMBL" id="CP036273">
    <property type="protein sequence ID" value="QDU24015.1"/>
    <property type="molecule type" value="Genomic_DNA"/>
</dbReference>
<dbReference type="AlphaFoldDB" id="A0A517Y2N6"/>
<name>A0A517Y2N6_9BACT</name>
<proteinExistence type="predicted"/>
<organism evidence="1 2">
    <name type="scientific">Urbifossiella limnaea</name>
    <dbReference type="NCBI Taxonomy" id="2528023"/>
    <lineage>
        <taxon>Bacteria</taxon>
        <taxon>Pseudomonadati</taxon>
        <taxon>Planctomycetota</taxon>
        <taxon>Planctomycetia</taxon>
        <taxon>Gemmatales</taxon>
        <taxon>Gemmataceae</taxon>
        <taxon>Urbifossiella</taxon>
    </lineage>
</organism>
<evidence type="ECO:0000313" key="2">
    <source>
        <dbReference type="Proteomes" id="UP000319576"/>
    </source>
</evidence>
<dbReference type="KEGG" id="uli:ETAA1_60260"/>
<accession>A0A517Y2N6</accession>
<dbReference type="Proteomes" id="UP000319576">
    <property type="component" value="Chromosome"/>
</dbReference>
<protein>
    <recommendedName>
        <fullName evidence="3">NYN domain-containing protein</fullName>
    </recommendedName>
</protein>
<evidence type="ECO:0000313" key="1">
    <source>
        <dbReference type="EMBL" id="QDU24015.1"/>
    </source>
</evidence>
<evidence type="ECO:0008006" key="3">
    <source>
        <dbReference type="Google" id="ProtNLM"/>
    </source>
</evidence>
<sequence length="177" mass="19537">MVASVVYKHRVTNVANIRVRAELVETLVDDRYRESPLYRTFRQLPWQGARLELRPRPDACTDSAAACAGYEAFRSWAVNGRCPNRASCSAAVNDCVEQKSQKLIDTMIVADAILGAADGSGVAVVSMDDDLVPGLLAAARYGRPTALIRFGYRNRPGEYDTILEHHGVNIYDYDDLG</sequence>